<dbReference type="EMBL" id="CM007890">
    <property type="protein sequence ID" value="OTG36439.1"/>
    <property type="molecule type" value="Genomic_DNA"/>
</dbReference>
<organism evidence="1 2">
    <name type="scientific">Helianthus annuus</name>
    <name type="common">Common sunflower</name>
    <dbReference type="NCBI Taxonomy" id="4232"/>
    <lineage>
        <taxon>Eukaryota</taxon>
        <taxon>Viridiplantae</taxon>
        <taxon>Streptophyta</taxon>
        <taxon>Embryophyta</taxon>
        <taxon>Tracheophyta</taxon>
        <taxon>Spermatophyta</taxon>
        <taxon>Magnoliopsida</taxon>
        <taxon>eudicotyledons</taxon>
        <taxon>Gunneridae</taxon>
        <taxon>Pentapetalae</taxon>
        <taxon>asterids</taxon>
        <taxon>campanulids</taxon>
        <taxon>Asterales</taxon>
        <taxon>Asteraceae</taxon>
        <taxon>Asteroideae</taxon>
        <taxon>Heliantheae alliance</taxon>
        <taxon>Heliantheae</taxon>
        <taxon>Helianthus</taxon>
    </lineage>
</organism>
<dbReference type="AlphaFoldDB" id="A0A251VM46"/>
<reference evidence="2" key="1">
    <citation type="journal article" date="2017" name="Nature">
        <title>The sunflower genome provides insights into oil metabolism, flowering and Asterid evolution.</title>
        <authorList>
            <person name="Badouin H."/>
            <person name="Gouzy J."/>
            <person name="Grassa C.J."/>
            <person name="Murat F."/>
            <person name="Staton S.E."/>
            <person name="Cottret L."/>
            <person name="Lelandais-Briere C."/>
            <person name="Owens G.L."/>
            <person name="Carrere S."/>
            <person name="Mayjonade B."/>
            <person name="Legrand L."/>
            <person name="Gill N."/>
            <person name="Kane N.C."/>
            <person name="Bowers J.E."/>
            <person name="Hubner S."/>
            <person name="Bellec A."/>
            <person name="Berard A."/>
            <person name="Berges H."/>
            <person name="Blanchet N."/>
            <person name="Boniface M.C."/>
            <person name="Brunel D."/>
            <person name="Catrice O."/>
            <person name="Chaidir N."/>
            <person name="Claudel C."/>
            <person name="Donnadieu C."/>
            <person name="Faraut T."/>
            <person name="Fievet G."/>
            <person name="Helmstetter N."/>
            <person name="King M."/>
            <person name="Knapp S.J."/>
            <person name="Lai Z."/>
            <person name="Le Paslier M.C."/>
            <person name="Lippi Y."/>
            <person name="Lorenzon L."/>
            <person name="Mandel J.R."/>
            <person name="Marage G."/>
            <person name="Marchand G."/>
            <person name="Marquand E."/>
            <person name="Bret-Mestries E."/>
            <person name="Morien E."/>
            <person name="Nambeesan S."/>
            <person name="Nguyen T."/>
            <person name="Pegot-Espagnet P."/>
            <person name="Pouilly N."/>
            <person name="Raftis F."/>
            <person name="Sallet E."/>
            <person name="Schiex T."/>
            <person name="Thomas J."/>
            <person name="Vandecasteele C."/>
            <person name="Vares D."/>
            <person name="Vear F."/>
            <person name="Vautrin S."/>
            <person name="Crespi M."/>
            <person name="Mangin B."/>
            <person name="Burke J.M."/>
            <person name="Salse J."/>
            <person name="Munos S."/>
            <person name="Vincourt P."/>
            <person name="Rieseberg L.H."/>
            <person name="Langlade N.B."/>
        </authorList>
    </citation>
    <scope>NUCLEOTIDE SEQUENCE [LARGE SCALE GENOMIC DNA]</scope>
    <source>
        <strain evidence="2">cv. SF193</strain>
    </source>
</reference>
<name>A0A251VM46_HELAN</name>
<sequence>MKLKESSSLEGCLHLPHIDNFRFWELRRREKGEIPFLKFIAAKIRRFPKI</sequence>
<dbReference type="Proteomes" id="UP000215914">
    <property type="component" value="Chromosome 1"/>
</dbReference>
<accession>A0A251VM46</accession>
<evidence type="ECO:0000313" key="2">
    <source>
        <dbReference type="Proteomes" id="UP000215914"/>
    </source>
</evidence>
<keyword evidence="2" id="KW-1185">Reference proteome</keyword>
<evidence type="ECO:0000313" key="1">
    <source>
        <dbReference type="EMBL" id="OTG36439.1"/>
    </source>
</evidence>
<proteinExistence type="predicted"/>
<gene>
    <name evidence="1" type="ORF">HannXRQ_Chr01g0007621</name>
</gene>
<protein>
    <submittedName>
        <fullName evidence="1">Uncharacterized protein</fullName>
    </submittedName>
</protein>
<dbReference type="InParanoid" id="A0A251VM46"/>